<name>A0AA40VN98_9MICO</name>
<dbReference type="Proteomes" id="UP000549113">
    <property type="component" value="Unassembled WGS sequence"/>
</dbReference>
<keyword evidence="2" id="KW-1185">Reference proteome</keyword>
<sequence>MLVAHDYDGTDEEILWQAVAVQFPKIIAALGLG</sequence>
<protein>
    <submittedName>
        <fullName evidence="1">Uncharacterized protein with HEPN domain</fullName>
    </submittedName>
</protein>
<organism evidence="1 2">
    <name type="scientific">Microbacterium invictum</name>
    <dbReference type="NCBI Taxonomy" id="515415"/>
    <lineage>
        <taxon>Bacteria</taxon>
        <taxon>Bacillati</taxon>
        <taxon>Actinomycetota</taxon>
        <taxon>Actinomycetes</taxon>
        <taxon>Micrococcales</taxon>
        <taxon>Microbacteriaceae</taxon>
        <taxon>Microbacterium</taxon>
    </lineage>
</organism>
<dbReference type="AlphaFoldDB" id="A0AA40VN98"/>
<comment type="caution">
    <text evidence="1">The sequence shown here is derived from an EMBL/GenBank/DDBJ whole genome shotgun (WGS) entry which is preliminary data.</text>
</comment>
<gene>
    <name evidence="1" type="ORF">BKA10_002393</name>
</gene>
<evidence type="ECO:0000313" key="2">
    <source>
        <dbReference type="Proteomes" id="UP000549113"/>
    </source>
</evidence>
<reference evidence="1 2" key="1">
    <citation type="submission" date="2020-08" db="EMBL/GenBank/DDBJ databases">
        <title>Sequencing the genomes of 1000 actinobacteria strains.</title>
        <authorList>
            <person name="Klenk H.-P."/>
        </authorList>
    </citation>
    <scope>NUCLEOTIDE SEQUENCE [LARGE SCALE GENOMIC DNA]</scope>
    <source>
        <strain evidence="1 2">DSM 19600</strain>
    </source>
</reference>
<accession>A0AA40VN98</accession>
<dbReference type="EMBL" id="JACIFH010000001">
    <property type="protein sequence ID" value="MBB4140599.1"/>
    <property type="molecule type" value="Genomic_DNA"/>
</dbReference>
<proteinExistence type="predicted"/>
<evidence type="ECO:0000313" key="1">
    <source>
        <dbReference type="EMBL" id="MBB4140599.1"/>
    </source>
</evidence>